<organism evidence="5 6">
    <name type="scientific">Catharus ustulatus</name>
    <name type="common">Russet-backed thrush</name>
    <name type="synonym">Hylocichla ustulatus</name>
    <dbReference type="NCBI Taxonomy" id="91951"/>
    <lineage>
        <taxon>Eukaryota</taxon>
        <taxon>Metazoa</taxon>
        <taxon>Chordata</taxon>
        <taxon>Craniata</taxon>
        <taxon>Vertebrata</taxon>
        <taxon>Euteleostomi</taxon>
        <taxon>Archelosauria</taxon>
        <taxon>Archosauria</taxon>
        <taxon>Dinosauria</taxon>
        <taxon>Saurischia</taxon>
        <taxon>Theropoda</taxon>
        <taxon>Coelurosauria</taxon>
        <taxon>Aves</taxon>
        <taxon>Neognathae</taxon>
        <taxon>Neoaves</taxon>
        <taxon>Telluraves</taxon>
        <taxon>Australaves</taxon>
        <taxon>Passeriformes</taxon>
        <taxon>Turdidae</taxon>
        <taxon>Catharus</taxon>
    </lineage>
</organism>
<dbReference type="Pfam" id="PF07654">
    <property type="entry name" value="C1-set"/>
    <property type="match status" value="2"/>
</dbReference>
<evidence type="ECO:0000313" key="5">
    <source>
        <dbReference type="Ensembl" id="ENSCUSP00005007365.1"/>
    </source>
</evidence>
<evidence type="ECO:0000313" key="6">
    <source>
        <dbReference type="Proteomes" id="UP000694563"/>
    </source>
</evidence>
<keyword evidence="1" id="KW-1015">Disulfide bond</keyword>
<name>A0A8C3U175_CATUS</name>
<dbReference type="InterPro" id="IPR013783">
    <property type="entry name" value="Ig-like_fold"/>
</dbReference>
<evidence type="ECO:0000259" key="4">
    <source>
        <dbReference type="PROSITE" id="PS50835"/>
    </source>
</evidence>
<sequence>MAGPGPVKWLKGWGSENKTIYDQRTHSSLPRAMRAVDGSDTDFTIHIRNVQPEDTGTYYCVKFTKNYRGEDVLFQRGSGTEVSVQAKPSPPIVSGPEQRERLGESVPFTCTTGGFFPKEIGVKWFKNGNPMTALQPQVTEWWDKTYNMSSTVRVTLQKDDVPSQVTCVVQHSTLPAPLRGSFQLSRVLRVPPIVEVRAEPSSVEVNTTVTFTCLVKEFYPPNMSISWLENGKEMKVKNVSRPSELSRGLFQLRSQVEVQATEEKNGSLITCEVVHDGQAPVNSSVVLWITSVAHGESQMDKGGSELLAWGACQGSCVVSPPEEAAVPGKAPLARRGVGYLCLSPGHSHPLSPLQVRTFCPASSSCGLVSCWRRRSSVGSSSSSSSA</sequence>
<feature type="domain" description="Ig-like" evidence="4">
    <location>
        <begin position="191"/>
        <end position="282"/>
    </location>
</feature>
<dbReference type="SMART" id="SM00407">
    <property type="entry name" value="IGc1"/>
    <property type="match status" value="2"/>
</dbReference>
<accession>A0A8C3U175</accession>
<dbReference type="SMART" id="SM00409">
    <property type="entry name" value="IG"/>
    <property type="match status" value="2"/>
</dbReference>
<dbReference type="AlphaFoldDB" id="A0A8C3U175"/>
<keyword evidence="2" id="KW-0325">Glycoprotein</keyword>
<reference evidence="5" key="1">
    <citation type="submission" date="2020-10" db="EMBL/GenBank/DDBJ databases">
        <title>Catharus ustulatus (Swainson's thrush) genome, bCatUst1, primary haplotype v2.</title>
        <authorList>
            <person name="Delmore K."/>
            <person name="Vafadar M."/>
            <person name="Formenti G."/>
            <person name="Chow W."/>
            <person name="Pelan S."/>
            <person name="Howe K."/>
            <person name="Rhie A."/>
            <person name="Mountcastle J."/>
            <person name="Haase B."/>
            <person name="Fedrigo O."/>
            <person name="Jarvis E.D."/>
        </authorList>
    </citation>
    <scope>NUCLEOTIDE SEQUENCE [LARGE SCALE GENOMIC DNA]</scope>
</reference>
<dbReference type="PANTHER" id="PTHR19971">
    <property type="entry name" value="SIGNAL-REGULATORY PROTEIN BETA"/>
    <property type="match status" value="1"/>
</dbReference>
<dbReference type="Ensembl" id="ENSCUST00005007648.1">
    <property type="protein sequence ID" value="ENSCUSP00005007365.1"/>
    <property type="gene ID" value="ENSCUSG00005004589.1"/>
</dbReference>
<dbReference type="Pfam" id="PF07686">
    <property type="entry name" value="V-set"/>
    <property type="match status" value="1"/>
</dbReference>
<protein>
    <recommendedName>
        <fullName evidence="4">Ig-like domain-containing protein</fullName>
    </recommendedName>
</protein>
<reference evidence="5" key="3">
    <citation type="submission" date="2025-09" db="UniProtKB">
        <authorList>
            <consortium name="Ensembl"/>
        </authorList>
    </citation>
    <scope>IDENTIFICATION</scope>
</reference>
<feature type="domain" description="Ig-like" evidence="4">
    <location>
        <begin position="88"/>
        <end position="179"/>
    </location>
</feature>
<evidence type="ECO:0000256" key="1">
    <source>
        <dbReference type="ARBA" id="ARBA00023157"/>
    </source>
</evidence>
<dbReference type="InterPro" id="IPR013106">
    <property type="entry name" value="Ig_V-set"/>
</dbReference>
<dbReference type="InterPro" id="IPR007110">
    <property type="entry name" value="Ig-like_dom"/>
</dbReference>
<dbReference type="InterPro" id="IPR051755">
    <property type="entry name" value="Ig-like_CS_Receptor"/>
</dbReference>
<reference evidence="5" key="2">
    <citation type="submission" date="2025-08" db="UniProtKB">
        <authorList>
            <consortium name="Ensembl"/>
        </authorList>
    </citation>
    <scope>IDENTIFICATION</scope>
</reference>
<dbReference type="Gene3D" id="2.60.40.10">
    <property type="entry name" value="Immunoglobulins"/>
    <property type="match status" value="3"/>
</dbReference>
<keyword evidence="6" id="KW-1185">Reference proteome</keyword>
<proteinExistence type="predicted"/>
<dbReference type="PROSITE" id="PS50835">
    <property type="entry name" value="IG_LIKE"/>
    <property type="match status" value="2"/>
</dbReference>
<dbReference type="InterPro" id="IPR036179">
    <property type="entry name" value="Ig-like_dom_sf"/>
</dbReference>
<dbReference type="InterPro" id="IPR003599">
    <property type="entry name" value="Ig_sub"/>
</dbReference>
<evidence type="ECO:0000256" key="2">
    <source>
        <dbReference type="ARBA" id="ARBA00023180"/>
    </source>
</evidence>
<dbReference type="SUPFAM" id="SSF48726">
    <property type="entry name" value="Immunoglobulin"/>
    <property type="match status" value="3"/>
</dbReference>
<evidence type="ECO:0000256" key="3">
    <source>
        <dbReference type="SAM" id="MobiDB-lite"/>
    </source>
</evidence>
<dbReference type="InterPro" id="IPR003597">
    <property type="entry name" value="Ig_C1-set"/>
</dbReference>
<dbReference type="Proteomes" id="UP000694563">
    <property type="component" value="Chromosome 17"/>
</dbReference>
<feature type="region of interest" description="Disordered" evidence="3">
    <location>
        <begin position="81"/>
        <end position="101"/>
    </location>
</feature>